<dbReference type="AlphaFoldDB" id="A0A1I4P7D6"/>
<sequence length="251" mass="28042">MQKFIAVFTLLVVVMLTVSPSLVAGVHVDPKEEKLDYYVSELVHKQPGITTDEMEEAIILASEETRKPEIVIAKQALRELNQAIQQEKPEKNTSISIMGGSAGTYKLVPARNKGDLFYTPSSTLGIQHGHNGIYHTTTNIVESIPDTGVRKIKYNARNVEANAVMQYVQSSQSTRDKAADWANERVAIDAYSYNFATNRFTDKYGDKNCSKLIWSAFMLEANIDLDKNQGFGVYPADIRDSSYTVTYNTIN</sequence>
<organism evidence="2 3">
    <name type="scientific">Gracilibacillus orientalis</name>
    <dbReference type="NCBI Taxonomy" id="334253"/>
    <lineage>
        <taxon>Bacteria</taxon>
        <taxon>Bacillati</taxon>
        <taxon>Bacillota</taxon>
        <taxon>Bacilli</taxon>
        <taxon>Bacillales</taxon>
        <taxon>Bacillaceae</taxon>
        <taxon>Gracilibacillus</taxon>
    </lineage>
</organism>
<protein>
    <submittedName>
        <fullName evidence="2">Uncharacterized protein YycO</fullName>
    </submittedName>
</protein>
<dbReference type="OrthoDB" id="3242865at2"/>
<dbReference type="Proteomes" id="UP000198565">
    <property type="component" value="Unassembled WGS sequence"/>
</dbReference>
<dbReference type="RefSeq" id="WP_091484881.1">
    <property type="nucleotide sequence ID" value="NZ_FOTR01000010.1"/>
</dbReference>
<reference evidence="3" key="1">
    <citation type="submission" date="2016-10" db="EMBL/GenBank/DDBJ databases">
        <authorList>
            <person name="Varghese N."/>
            <person name="Submissions S."/>
        </authorList>
    </citation>
    <scope>NUCLEOTIDE SEQUENCE [LARGE SCALE GENOMIC DNA]</scope>
    <source>
        <strain evidence="3">CGMCC 1.4250</strain>
    </source>
</reference>
<dbReference type="Gene3D" id="3.90.1720.10">
    <property type="entry name" value="endopeptidase domain like (from Nostoc punctiforme)"/>
    <property type="match status" value="1"/>
</dbReference>
<accession>A0A1I4P7D6</accession>
<dbReference type="STRING" id="334253.SAMN04487943_110106"/>
<feature type="signal peptide" evidence="1">
    <location>
        <begin position="1"/>
        <end position="24"/>
    </location>
</feature>
<feature type="chain" id="PRO_5038807778" evidence="1">
    <location>
        <begin position="25"/>
        <end position="251"/>
    </location>
</feature>
<dbReference type="EMBL" id="FOTR01000010">
    <property type="protein sequence ID" value="SFM23457.1"/>
    <property type="molecule type" value="Genomic_DNA"/>
</dbReference>
<evidence type="ECO:0000256" key="1">
    <source>
        <dbReference type="SAM" id="SignalP"/>
    </source>
</evidence>
<dbReference type="SUPFAM" id="SSF54001">
    <property type="entry name" value="Cysteine proteinases"/>
    <property type="match status" value="1"/>
</dbReference>
<evidence type="ECO:0000313" key="2">
    <source>
        <dbReference type="EMBL" id="SFM23457.1"/>
    </source>
</evidence>
<evidence type="ECO:0000313" key="3">
    <source>
        <dbReference type="Proteomes" id="UP000198565"/>
    </source>
</evidence>
<name>A0A1I4P7D6_9BACI</name>
<dbReference type="InterPro" id="IPR038765">
    <property type="entry name" value="Papain-like_cys_pep_sf"/>
</dbReference>
<proteinExistence type="predicted"/>
<gene>
    <name evidence="2" type="ORF">SAMN04487943_110106</name>
</gene>
<keyword evidence="3" id="KW-1185">Reference proteome</keyword>
<keyword evidence="1" id="KW-0732">Signal</keyword>